<evidence type="ECO:0000256" key="6">
    <source>
        <dbReference type="PIRSR" id="PIRSR000477-2"/>
    </source>
</evidence>
<dbReference type="Gene3D" id="3.40.50.1580">
    <property type="entry name" value="Nucleoside phosphorylase domain"/>
    <property type="match status" value="1"/>
</dbReference>
<feature type="binding site" evidence="6">
    <location>
        <position position="63"/>
    </location>
    <ligand>
        <name>phosphate</name>
        <dbReference type="ChEBI" id="CHEBI:43474"/>
    </ligand>
</feature>
<reference evidence="8" key="1">
    <citation type="submission" date="2021-04" db="EMBL/GenBank/DDBJ databases">
        <authorList>
            <person name="Postec A."/>
        </authorList>
    </citation>
    <scope>NUCLEOTIDE SEQUENCE</scope>
    <source>
        <strain evidence="8">F1F22</strain>
    </source>
</reference>
<feature type="domain" description="Nucleoside phosphorylase" evidence="7">
    <location>
        <begin position="27"/>
        <end position="262"/>
    </location>
</feature>
<dbReference type="PIRSF" id="PIRSF000477">
    <property type="entry name" value="PurNPase"/>
    <property type="match status" value="1"/>
</dbReference>
<dbReference type="NCBIfam" id="TIGR01697">
    <property type="entry name" value="PNPH-PUNA-XAPA"/>
    <property type="match status" value="1"/>
</dbReference>
<evidence type="ECO:0000313" key="8">
    <source>
        <dbReference type="EMBL" id="URA09657.1"/>
    </source>
</evidence>
<dbReference type="RefSeq" id="WP_271434794.1">
    <property type="nucleotide sequence ID" value="NZ_CP073355.1"/>
</dbReference>
<proteinExistence type="inferred from homology"/>
<organism evidence="8 9">
    <name type="scientific">Thermospira aquatica</name>
    <dbReference type="NCBI Taxonomy" id="2828656"/>
    <lineage>
        <taxon>Bacteria</taxon>
        <taxon>Pseudomonadati</taxon>
        <taxon>Spirochaetota</taxon>
        <taxon>Spirochaetia</taxon>
        <taxon>Brevinematales</taxon>
        <taxon>Thermospiraceae</taxon>
        <taxon>Thermospira</taxon>
    </lineage>
</organism>
<accession>A0AAX3BBK6</accession>
<evidence type="ECO:0000256" key="3">
    <source>
        <dbReference type="ARBA" id="ARBA00022676"/>
    </source>
</evidence>
<dbReference type="CDD" id="cd09009">
    <property type="entry name" value="PNP-EcPNPII_like"/>
    <property type="match status" value="1"/>
</dbReference>
<dbReference type="AlphaFoldDB" id="A0AAX3BBK6"/>
<dbReference type="SUPFAM" id="SSF53167">
    <property type="entry name" value="Purine and uridine phosphorylases"/>
    <property type="match status" value="1"/>
</dbReference>
<dbReference type="InterPro" id="IPR035994">
    <property type="entry name" value="Nucleoside_phosphorylase_sf"/>
</dbReference>
<reference evidence="8" key="2">
    <citation type="submission" date="2022-06" db="EMBL/GenBank/DDBJ databases">
        <title>Thermospira aquatica gen. nov., sp. nov.</title>
        <authorList>
            <person name="Ben Ali Gam Z."/>
            <person name="Labat M."/>
        </authorList>
    </citation>
    <scope>NUCLEOTIDE SEQUENCE</scope>
    <source>
        <strain evidence="8">F1F22</strain>
    </source>
</reference>
<comment type="similarity">
    <text evidence="2 5">Belongs to the PNP/MTAP phosphorylase family.</text>
</comment>
<evidence type="ECO:0000256" key="4">
    <source>
        <dbReference type="ARBA" id="ARBA00022679"/>
    </source>
</evidence>
<dbReference type="PANTHER" id="PTHR11904">
    <property type="entry name" value="METHYLTHIOADENOSINE/PURINE NUCLEOSIDE PHOSPHORYLASE"/>
    <property type="match status" value="1"/>
</dbReference>
<evidence type="ECO:0000256" key="5">
    <source>
        <dbReference type="PIRNR" id="PIRNR000477"/>
    </source>
</evidence>
<dbReference type="Pfam" id="PF01048">
    <property type="entry name" value="PNP_UDP_1"/>
    <property type="match status" value="1"/>
</dbReference>
<keyword evidence="9" id="KW-1185">Reference proteome</keyword>
<feature type="binding site" evidence="6">
    <location>
        <position position="32"/>
    </location>
    <ligand>
        <name>phosphate</name>
        <dbReference type="ChEBI" id="CHEBI:43474"/>
    </ligand>
</feature>
<feature type="binding site" evidence="6">
    <location>
        <position position="204"/>
    </location>
    <ligand>
        <name>phosphate</name>
        <dbReference type="ChEBI" id="CHEBI:43474"/>
    </ligand>
</feature>
<keyword evidence="3 5" id="KW-0328">Glycosyltransferase</keyword>
<gene>
    <name evidence="8" type="ORF">KDW03_09215</name>
</gene>
<name>A0AAX3BBK6_9SPIR</name>
<feature type="binding site" evidence="6">
    <location>
        <begin position="83"/>
        <end position="85"/>
    </location>
    <ligand>
        <name>phosphate</name>
        <dbReference type="ChEBI" id="CHEBI:43474"/>
    </ligand>
</feature>
<dbReference type="InterPro" id="IPR011268">
    <property type="entry name" value="Purine_phosphorylase"/>
</dbReference>
<feature type="binding site" evidence="6">
    <location>
        <position position="227"/>
    </location>
    <ligand>
        <name>a purine D-ribonucleoside</name>
        <dbReference type="ChEBI" id="CHEBI:142355"/>
    </ligand>
</feature>
<comment type="function">
    <text evidence="5">The purine nucleoside phosphorylases catalyze the phosphorolytic breakdown of the N-glycosidic bond in the beta-(deoxy)ribonucleoside molecules, with the formation of the corresponding free purine bases and pentose-1-phosphate.</text>
</comment>
<evidence type="ECO:0000256" key="2">
    <source>
        <dbReference type="ARBA" id="ARBA00006751"/>
    </source>
</evidence>
<dbReference type="GO" id="GO:0005737">
    <property type="term" value="C:cytoplasm"/>
    <property type="evidence" value="ECO:0007669"/>
    <property type="project" value="TreeGrafter"/>
</dbReference>
<feature type="binding site" evidence="6">
    <location>
        <position position="185"/>
    </location>
    <ligand>
        <name>a purine D-ribonucleoside</name>
        <dbReference type="ChEBI" id="CHEBI:142355"/>
    </ligand>
</feature>
<evidence type="ECO:0000313" key="9">
    <source>
        <dbReference type="Proteomes" id="UP001056539"/>
    </source>
</evidence>
<dbReference type="EMBL" id="CP073355">
    <property type="protein sequence ID" value="URA09657.1"/>
    <property type="molecule type" value="Genomic_DNA"/>
</dbReference>
<dbReference type="GO" id="GO:0009116">
    <property type="term" value="P:nucleoside metabolic process"/>
    <property type="evidence" value="ECO:0007669"/>
    <property type="project" value="InterPro"/>
</dbReference>
<dbReference type="InterPro" id="IPR000845">
    <property type="entry name" value="Nucleoside_phosphorylase_d"/>
</dbReference>
<comment type="pathway">
    <text evidence="1 5">Purine metabolism; purine nucleoside salvage.</text>
</comment>
<evidence type="ECO:0000256" key="1">
    <source>
        <dbReference type="ARBA" id="ARBA00005058"/>
    </source>
</evidence>
<sequence>MDWKSFENRLECSLESLKDVASGVTTLIVLGSGLFEVARLGEEEKSIPFEDIPYHPKSFVQGHPGKYVISRFGGERVVFSLGRVHLYEGYHPLEVVYGLTLWARLGVKRVILTNASGGIGEYEVGDVVLIEDHINHQGTSPLIGCPLPARFVPMIDVYDQDVITYLQSIGVKTGVYAGVLGPQYETPAEIRSLKILGATLVGMSTVQEAIMAKFLGLKVCGFSLVTNRAAGLGGHIPNHQSVLDIASQGAKRMRELVTKVLEYWKEK</sequence>
<dbReference type="NCBIfam" id="NF006054">
    <property type="entry name" value="PRK08202.1"/>
    <property type="match status" value="1"/>
</dbReference>
<dbReference type="KEGG" id="taqu:KDW03_09215"/>
<keyword evidence="4 5" id="KW-0808">Transferase</keyword>
<dbReference type="GO" id="GO:0004731">
    <property type="term" value="F:purine-nucleoside phosphorylase activity"/>
    <property type="evidence" value="ECO:0007669"/>
    <property type="project" value="UniProtKB-EC"/>
</dbReference>
<feature type="binding site" evidence="6">
    <location>
        <position position="115"/>
    </location>
    <ligand>
        <name>phosphate</name>
        <dbReference type="ChEBI" id="CHEBI:43474"/>
    </ligand>
</feature>
<dbReference type="EC" id="2.4.2.1" evidence="5"/>
<evidence type="ECO:0000259" key="7">
    <source>
        <dbReference type="Pfam" id="PF01048"/>
    </source>
</evidence>
<dbReference type="PANTHER" id="PTHR11904:SF9">
    <property type="entry name" value="PURINE NUCLEOSIDE PHOSPHORYLASE-RELATED"/>
    <property type="match status" value="1"/>
</dbReference>
<protein>
    <recommendedName>
        <fullName evidence="5">Purine nucleoside phosphorylase</fullName>
        <ecNumber evidence="5">2.4.2.1</ecNumber>
    </recommendedName>
    <alternativeName>
        <fullName evidence="5">Inosine-guanosine phosphorylase</fullName>
    </alternativeName>
</protein>
<dbReference type="Proteomes" id="UP001056539">
    <property type="component" value="Chromosome"/>
</dbReference>